<dbReference type="SMART" id="SM00173">
    <property type="entry name" value="RAS"/>
    <property type="match status" value="1"/>
</dbReference>
<feature type="region of interest" description="Disordered" evidence="6">
    <location>
        <begin position="1"/>
        <end position="38"/>
    </location>
</feature>
<keyword evidence="1" id="KW-0547">Nucleotide-binding</keyword>
<dbReference type="InterPro" id="IPR002048">
    <property type="entry name" value="EF_hand_dom"/>
</dbReference>
<keyword evidence="4" id="KW-0449">Lipoprotein</keyword>
<dbReference type="Gene3D" id="1.10.238.10">
    <property type="entry name" value="EF-hand"/>
    <property type="match status" value="1"/>
</dbReference>
<dbReference type="PANTHER" id="PTHR47977">
    <property type="entry name" value="RAS-RELATED PROTEIN RAB"/>
    <property type="match status" value="1"/>
</dbReference>
<dbReference type="GO" id="GO:0005525">
    <property type="term" value="F:GTP binding"/>
    <property type="evidence" value="ECO:0007669"/>
    <property type="project" value="UniProtKB-KW"/>
</dbReference>
<dbReference type="Pfam" id="PF00071">
    <property type="entry name" value="Ras"/>
    <property type="match status" value="1"/>
</dbReference>
<sequence>MEPLRSEEQVVDGGEGRSSASDQSSLSPASGFNSPDGLGAPGDYCQQVFALCDPEGRGYLTRDTLSRFCDRRNSVLDSIMSTLDHDKDGRISYEEFREGFESYSHNFLLAHGAHMSDEDQHEGGGGRDEEEPLPTDAPTNGPITSTPVLLPVGVRQEDVWESEGARGRGEGEEEDKWGAVAEKIDPDDLLGGNEVGKVWGELASRDPSLLEPFERFLSGVMSELKQSQHDKEKLETHMKRAMDQHNREVMEMEDLLEQHLSEVQEDHQIKSATKTQLLSSRFQALLAARDQVIHQLADKETRLKKELQNKSRSEERLIEEREGLLKANYLLKDQMDKSLRSLSLSRRAVKKGLHRSATVEGGPNSLQGSVEVHHSRQLPAVPVSGSPPVQYFPPKKSPRHSSPQTSIPRELSRELAESSDHTPSSRETTPRPHVQGEPAEGTGERKEAEVEFSLDPHIEGFESRPPSRVLKTSADATRDKNLHHELYQHDPSQAPPTDDPGSHDPHVTKATPTNSALSHLTNDILTYSSQVSRGTPAATSSVSQSTWLPNRNEVQRSSSPMAVNRVFKVVFLGNSGVGKTSLIVRVCQGQFAPVSSTLGLDFCTKTLTVGEERVIFQLWDTAGQERFHNALTSVYFRRADAFVIVYDVTSKESFKSVRSWLSIITASLREHPPVLMLVGNKSDSSSERKVTSEEGRLLALELHAMFSEMSALSGTNVLQAHQTLASLLLARENEELEKARKASLQLNAQSQKRRCFC</sequence>
<evidence type="ECO:0000256" key="2">
    <source>
        <dbReference type="ARBA" id="ARBA00022837"/>
    </source>
</evidence>
<evidence type="ECO:0000256" key="3">
    <source>
        <dbReference type="ARBA" id="ARBA00023134"/>
    </source>
</evidence>
<dbReference type="PROSITE" id="PS51421">
    <property type="entry name" value="RAS"/>
    <property type="match status" value="1"/>
</dbReference>
<feature type="compositionally biased region" description="Low complexity" evidence="6">
    <location>
        <begin position="18"/>
        <end position="30"/>
    </location>
</feature>
<name>A0AA35R8Q6_GEOBA</name>
<dbReference type="InterPro" id="IPR005225">
    <property type="entry name" value="Small_GTP-bd"/>
</dbReference>
<feature type="region of interest" description="Disordered" evidence="6">
    <location>
        <begin position="378"/>
        <end position="449"/>
    </location>
</feature>
<dbReference type="CDD" id="cd00051">
    <property type="entry name" value="EFh"/>
    <property type="match status" value="1"/>
</dbReference>
<evidence type="ECO:0000259" key="7">
    <source>
        <dbReference type="PROSITE" id="PS50222"/>
    </source>
</evidence>
<evidence type="ECO:0000256" key="5">
    <source>
        <dbReference type="SAM" id="Coils"/>
    </source>
</evidence>
<dbReference type="Gene3D" id="3.40.50.300">
    <property type="entry name" value="P-loop containing nucleotide triphosphate hydrolases"/>
    <property type="match status" value="1"/>
</dbReference>
<comment type="caution">
    <text evidence="8">The sequence shown here is derived from an EMBL/GenBank/DDBJ whole genome shotgun (WGS) entry which is preliminary data.</text>
</comment>
<protein>
    <submittedName>
        <fullName evidence="8">Ras and EF-hand domain-containing protein</fullName>
    </submittedName>
</protein>
<dbReference type="GO" id="GO:0003924">
    <property type="term" value="F:GTPase activity"/>
    <property type="evidence" value="ECO:0007669"/>
    <property type="project" value="InterPro"/>
</dbReference>
<dbReference type="FunFam" id="3.40.50.300:FF:001129">
    <property type="entry name" value="ras-related protein Rab-44 isoform X2"/>
    <property type="match status" value="1"/>
</dbReference>
<feature type="compositionally biased region" description="Polar residues" evidence="6">
    <location>
        <begin position="137"/>
        <end position="147"/>
    </location>
</feature>
<feature type="coiled-coil region" evidence="5">
    <location>
        <begin position="224"/>
        <end position="262"/>
    </location>
</feature>
<evidence type="ECO:0000313" key="8">
    <source>
        <dbReference type="EMBL" id="CAI8006709.1"/>
    </source>
</evidence>
<dbReference type="SUPFAM" id="SSF52540">
    <property type="entry name" value="P-loop containing nucleoside triphosphate hydrolases"/>
    <property type="match status" value="1"/>
</dbReference>
<dbReference type="NCBIfam" id="TIGR00231">
    <property type="entry name" value="small_GTP"/>
    <property type="match status" value="1"/>
</dbReference>
<dbReference type="Proteomes" id="UP001174909">
    <property type="component" value="Unassembled WGS sequence"/>
</dbReference>
<feature type="compositionally biased region" description="Basic and acidic residues" evidence="6">
    <location>
        <begin position="116"/>
        <end position="127"/>
    </location>
</feature>
<evidence type="ECO:0000313" key="9">
    <source>
        <dbReference type="Proteomes" id="UP001174909"/>
    </source>
</evidence>
<dbReference type="SMART" id="SM00176">
    <property type="entry name" value="RAN"/>
    <property type="match status" value="1"/>
</dbReference>
<dbReference type="PROSITE" id="PS50222">
    <property type="entry name" value="EF_HAND_2"/>
    <property type="match status" value="1"/>
</dbReference>
<organism evidence="8 9">
    <name type="scientific">Geodia barretti</name>
    <name type="common">Barrett's horny sponge</name>
    <dbReference type="NCBI Taxonomy" id="519541"/>
    <lineage>
        <taxon>Eukaryota</taxon>
        <taxon>Metazoa</taxon>
        <taxon>Porifera</taxon>
        <taxon>Demospongiae</taxon>
        <taxon>Heteroscleromorpha</taxon>
        <taxon>Tetractinellida</taxon>
        <taxon>Astrophorina</taxon>
        <taxon>Geodiidae</taxon>
        <taxon>Geodia</taxon>
    </lineage>
</organism>
<accession>A0AA35R8Q6</accession>
<dbReference type="InterPro" id="IPR027417">
    <property type="entry name" value="P-loop_NTPase"/>
</dbReference>
<keyword evidence="5" id="KW-0175">Coiled coil</keyword>
<feature type="compositionally biased region" description="Basic and acidic residues" evidence="6">
    <location>
        <begin position="410"/>
        <end position="430"/>
    </location>
</feature>
<dbReference type="SMART" id="SM00054">
    <property type="entry name" value="EFh"/>
    <property type="match status" value="2"/>
</dbReference>
<feature type="region of interest" description="Disordered" evidence="6">
    <location>
        <begin position="116"/>
        <end position="147"/>
    </location>
</feature>
<dbReference type="AlphaFoldDB" id="A0AA35R8Q6"/>
<dbReference type="InterPro" id="IPR011992">
    <property type="entry name" value="EF-hand-dom_pair"/>
</dbReference>
<dbReference type="PRINTS" id="PR00449">
    <property type="entry name" value="RASTRNSFRMNG"/>
</dbReference>
<dbReference type="InterPro" id="IPR050227">
    <property type="entry name" value="Rab"/>
</dbReference>
<proteinExistence type="predicted"/>
<dbReference type="SMART" id="SM00175">
    <property type="entry name" value="RAB"/>
    <property type="match status" value="1"/>
</dbReference>
<gene>
    <name evidence="8" type="ORF">GBAR_LOCUS4860</name>
</gene>
<dbReference type="InterPro" id="IPR018247">
    <property type="entry name" value="EF_Hand_1_Ca_BS"/>
</dbReference>
<dbReference type="InterPro" id="IPR001806">
    <property type="entry name" value="Small_GTPase"/>
</dbReference>
<evidence type="ECO:0000256" key="1">
    <source>
        <dbReference type="ARBA" id="ARBA00022741"/>
    </source>
</evidence>
<evidence type="ECO:0000256" key="4">
    <source>
        <dbReference type="ARBA" id="ARBA00023288"/>
    </source>
</evidence>
<dbReference type="CDD" id="cd00154">
    <property type="entry name" value="Rab"/>
    <property type="match status" value="1"/>
</dbReference>
<dbReference type="SMART" id="SM00174">
    <property type="entry name" value="RHO"/>
    <property type="match status" value="1"/>
</dbReference>
<feature type="domain" description="EF-hand" evidence="7">
    <location>
        <begin position="71"/>
        <end position="106"/>
    </location>
</feature>
<feature type="region of interest" description="Disordered" evidence="6">
    <location>
        <begin position="488"/>
        <end position="517"/>
    </location>
</feature>
<dbReference type="GO" id="GO:0005509">
    <property type="term" value="F:calcium ion binding"/>
    <property type="evidence" value="ECO:0007669"/>
    <property type="project" value="InterPro"/>
</dbReference>
<reference evidence="8" key="1">
    <citation type="submission" date="2023-03" db="EMBL/GenBank/DDBJ databases">
        <authorList>
            <person name="Steffen K."/>
            <person name="Cardenas P."/>
        </authorList>
    </citation>
    <scope>NUCLEOTIDE SEQUENCE</scope>
</reference>
<keyword evidence="9" id="KW-1185">Reference proteome</keyword>
<dbReference type="PROSITE" id="PS00018">
    <property type="entry name" value="EF_HAND_1"/>
    <property type="match status" value="1"/>
</dbReference>
<keyword evidence="2" id="KW-0106">Calcium</keyword>
<dbReference type="SUPFAM" id="SSF47473">
    <property type="entry name" value="EF-hand"/>
    <property type="match status" value="1"/>
</dbReference>
<evidence type="ECO:0000256" key="6">
    <source>
        <dbReference type="SAM" id="MobiDB-lite"/>
    </source>
</evidence>
<keyword evidence="3" id="KW-0342">GTP-binding</keyword>
<dbReference type="Pfam" id="PF13499">
    <property type="entry name" value="EF-hand_7"/>
    <property type="match status" value="1"/>
</dbReference>
<dbReference type="PROSITE" id="PS51419">
    <property type="entry name" value="RAB"/>
    <property type="match status" value="1"/>
</dbReference>
<dbReference type="EMBL" id="CASHTH010000710">
    <property type="protein sequence ID" value="CAI8006709.1"/>
    <property type="molecule type" value="Genomic_DNA"/>
</dbReference>